<proteinExistence type="predicted"/>
<evidence type="ECO:0000313" key="1">
    <source>
        <dbReference type="EMBL" id="KAI4340627.1"/>
    </source>
</evidence>
<dbReference type="Proteomes" id="UP001057402">
    <property type="component" value="Chromosome 7"/>
</dbReference>
<dbReference type="EMBL" id="CM042886">
    <property type="protein sequence ID" value="KAI4340627.1"/>
    <property type="molecule type" value="Genomic_DNA"/>
</dbReference>
<evidence type="ECO:0000313" key="2">
    <source>
        <dbReference type="Proteomes" id="UP001057402"/>
    </source>
</evidence>
<sequence length="190" mass="21498">MRRSISEHLLSGLPETATARELLTALGERYLVPDMVESSVLLKKLTSMSYDNVGGVRDYILRMVSLQSKLKSLEIPIPDKFVILQALNSLPPNFSRIKTAFISQNESWTVNDLISKYMAEEEKLKREKSESDLLVSSSRSSFLKSKKHTKRFHSSASKNKGFKRHGHDQGSSKLSLRKMLNASIVKSRDI</sequence>
<comment type="caution">
    <text evidence="1">The sequence shown here is derived from an EMBL/GenBank/DDBJ whole genome shotgun (WGS) entry which is preliminary data.</text>
</comment>
<name>A0ACB9NWD1_9MYRT</name>
<organism evidence="1 2">
    <name type="scientific">Melastoma candidum</name>
    <dbReference type="NCBI Taxonomy" id="119954"/>
    <lineage>
        <taxon>Eukaryota</taxon>
        <taxon>Viridiplantae</taxon>
        <taxon>Streptophyta</taxon>
        <taxon>Embryophyta</taxon>
        <taxon>Tracheophyta</taxon>
        <taxon>Spermatophyta</taxon>
        <taxon>Magnoliopsida</taxon>
        <taxon>eudicotyledons</taxon>
        <taxon>Gunneridae</taxon>
        <taxon>Pentapetalae</taxon>
        <taxon>rosids</taxon>
        <taxon>malvids</taxon>
        <taxon>Myrtales</taxon>
        <taxon>Melastomataceae</taxon>
        <taxon>Melastomatoideae</taxon>
        <taxon>Melastomateae</taxon>
        <taxon>Melastoma</taxon>
    </lineage>
</organism>
<gene>
    <name evidence="1" type="ORF">MLD38_025442</name>
</gene>
<reference evidence="2" key="1">
    <citation type="journal article" date="2023" name="Front. Plant Sci.">
        <title>Chromosomal-level genome assembly of Melastoma candidum provides insights into trichome evolution.</title>
        <authorList>
            <person name="Zhong Y."/>
            <person name="Wu W."/>
            <person name="Sun C."/>
            <person name="Zou P."/>
            <person name="Liu Y."/>
            <person name="Dai S."/>
            <person name="Zhou R."/>
        </authorList>
    </citation>
    <scope>NUCLEOTIDE SEQUENCE [LARGE SCALE GENOMIC DNA]</scope>
</reference>
<protein>
    <submittedName>
        <fullName evidence="1">Uncharacterized protein</fullName>
    </submittedName>
</protein>
<accession>A0ACB9NWD1</accession>
<keyword evidence="2" id="KW-1185">Reference proteome</keyword>